<dbReference type="Gene3D" id="2.40.440.10">
    <property type="entry name" value="L,D-transpeptidase catalytic domain-like"/>
    <property type="match status" value="1"/>
</dbReference>
<keyword evidence="4" id="KW-0808">Transferase</keyword>
<gene>
    <name evidence="12" type="ORF">IC621_13605</name>
</gene>
<dbReference type="PANTHER" id="PTHR30582:SF24">
    <property type="entry name" value="L,D-TRANSPEPTIDASE ERFK_SRFK-RELATED"/>
    <property type="match status" value="1"/>
</dbReference>
<dbReference type="GO" id="GO:0018104">
    <property type="term" value="P:peptidoglycan-protein cross-linking"/>
    <property type="evidence" value="ECO:0007669"/>
    <property type="project" value="TreeGrafter"/>
</dbReference>
<keyword evidence="5" id="KW-0378">Hydrolase</keyword>
<name>A0A926NI93_9BACI</name>
<dbReference type="Gene3D" id="3.10.350.10">
    <property type="entry name" value="LysM domain"/>
    <property type="match status" value="1"/>
</dbReference>
<feature type="domain" description="LysM" evidence="10">
    <location>
        <begin position="1"/>
        <end position="45"/>
    </location>
</feature>
<dbReference type="SMART" id="SM00257">
    <property type="entry name" value="LysM"/>
    <property type="match status" value="1"/>
</dbReference>
<dbReference type="EMBL" id="JACXAI010000017">
    <property type="protein sequence ID" value="MBD1381270.1"/>
    <property type="molecule type" value="Genomic_DNA"/>
</dbReference>
<comment type="pathway">
    <text evidence="1 9">Cell wall biogenesis; peptidoglycan biosynthesis.</text>
</comment>
<dbReference type="InterPro" id="IPR018392">
    <property type="entry name" value="LysM"/>
</dbReference>
<evidence type="ECO:0000256" key="4">
    <source>
        <dbReference type="ARBA" id="ARBA00022679"/>
    </source>
</evidence>
<evidence type="ECO:0000256" key="3">
    <source>
        <dbReference type="ARBA" id="ARBA00022676"/>
    </source>
</evidence>
<dbReference type="InterPro" id="IPR005490">
    <property type="entry name" value="LD_TPept_cat_dom"/>
</dbReference>
<dbReference type="GO" id="GO:0071555">
    <property type="term" value="P:cell wall organization"/>
    <property type="evidence" value="ECO:0007669"/>
    <property type="project" value="UniProtKB-UniRule"/>
</dbReference>
<reference evidence="12" key="1">
    <citation type="submission" date="2020-09" db="EMBL/GenBank/DDBJ databases">
        <title>A novel bacterium of genus Bacillus, isolated from South China Sea.</title>
        <authorList>
            <person name="Huang H."/>
            <person name="Mo K."/>
            <person name="Hu Y."/>
        </authorList>
    </citation>
    <scope>NUCLEOTIDE SEQUENCE</scope>
    <source>
        <strain evidence="12">IB182487</strain>
    </source>
</reference>
<dbReference type="InterPro" id="IPR050979">
    <property type="entry name" value="LD-transpeptidase"/>
</dbReference>
<dbReference type="AlphaFoldDB" id="A0A926NI93"/>
<proteinExistence type="inferred from homology"/>
<feature type="active site" description="Proton donor/acceptor" evidence="9">
    <location>
        <position position="123"/>
    </location>
</feature>
<dbReference type="CDD" id="cd16913">
    <property type="entry name" value="YkuD_like"/>
    <property type="match status" value="1"/>
</dbReference>
<dbReference type="InterPro" id="IPR038063">
    <property type="entry name" value="Transpep_catalytic_dom"/>
</dbReference>
<keyword evidence="7 9" id="KW-0573">Peptidoglycan synthesis</keyword>
<dbReference type="GO" id="GO:0071972">
    <property type="term" value="F:peptidoglycan L,D-transpeptidase activity"/>
    <property type="evidence" value="ECO:0007669"/>
    <property type="project" value="TreeGrafter"/>
</dbReference>
<evidence type="ECO:0000256" key="8">
    <source>
        <dbReference type="ARBA" id="ARBA00023316"/>
    </source>
</evidence>
<dbReference type="PANTHER" id="PTHR30582">
    <property type="entry name" value="L,D-TRANSPEPTIDASE"/>
    <property type="match status" value="1"/>
</dbReference>
<accession>A0A926NI93</accession>
<evidence type="ECO:0000256" key="9">
    <source>
        <dbReference type="PROSITE-ProRule" id="PRU01373"/>
    </source>
</evidence>
<sequence length="165" mass="18045">MIHYVRAGETLTSISMDYRTSVQTLIAANRLQNPNQLRVGQPITIPGLPDPQTIPYQIAISVGKKQLTLFRNGQVMKTYPIATGKILTATPIGEFVIVNREPNPGGPFGAMWLSLSKIHYGIHGTNDPSSIGKAVSLGCVRMYNQDVLELSSIVPNGTRVYIRPN</sequence>
<feature type="active site" description="Nucleophile" evidence="9">
    <location>
        <position position="139"/>
    </location>
</feature>
<evidence type="ECO:0000259" key="10">
    <source>
        <dbReference type="PROSITE" id="PS51782"/>
    </source>
</evidence>
<dbReference type="GO" id="GO:0005576">
    <property type="term" value="C:extracellular region"/>
    <property type="evidence" value="ECO:0007669"/>
    <property type="project" value="TreeGrafter"/>
</dbReference>
<keyword evidence="13" id="KW-1185">Reference proteome</keyword>
<evidence type="ECO:0000256" key="6">
    <source>
        <dbReference type="ARBA" id="ARBA00022960"/>
    </source>
</evidence>
<feature type="domain" description="L,D-TPase catalytic" evidence="11">
    <location>
        <begin position="56"/>
        <end position="163"/>
    </location>
</feature>
<keyword evidence="8 9" id="KW-0961">Cell wall biogenesis/degradation</keyword>
<dbReference type="Proteomes" id="UP000626844">
    <property type="component" value="Unassembled WGS sequence"/>
</dbReference>
<dbReference type="InterPro" id="IPR036779">
    <property type="entry name" value="LysM_dom_sf"/>
</dbReference>
<evidence type="ECO:0000313" key="13">
    <source>
        <dbReference type="Proteomes" id="UP000626844"/>
    </source>
</evidence>
<evidence type="ECO:0000256" key="7">
    <source>
        <dbReference type="ARBA" id="ARBA00022984"/>
    </source>
</evidence>
<evidence type="ECO:0000313" key="12">
    <source>
        <dbReference type="EMBL" id="MBD1381270.1"/>
    </source>
</evidence>
<dbReference type="Pfam" id="PF03734">
    <property type="entry name" value="YkuD"/>
    <property type="match status" value="1"/>
</dbReference>
<dbReference type="SUPFAM" id="SSF54106">
    <property type="entry name" value="LysM domain"/>
    <property type="match status" value="1"/>
</dbReference>
<evidence type="ECO:0000256" key="2">
    <source>
        <dbReference type="ARBA" id="ARBA00005992"/>
    </source>
</evidence>
<protein>
    <submittedName>
        <fullName evidence="12">L,D-transpeptidase family protein</fullName>
    </submittedName>
</protein>
<organism evidence="12 13">
    <name type="scientific">Metabacillus arenae</name>
    <dbReference type="NCBI Taxonomy" id="2771434"/>
    <lineage>
        <taxon>Bacteria</taxon>
        <taxon>Bacillati</taxon>
        <taxon>Bacillota</taxon>
        <taxon>Bacilli</taxon>
        <taxon>Bacillales</taxon>
        <taxon>Bacillaceae</taxon>
        <taxon>Metabacillus</taxon>
    </lineage>
</organism>
<keyword evidence="3" id="KW-0328">Glycosyltransferase</keyword>
<dbReference type="RefSeq" id="WP_191158870.1">
    <property type="nucleotide sequence ID" value="NZ_JACXAI010000017.1"/>
</dbReference>
<dbReference type="GO" id="GO:0008360">
    <property type="term" value="P:regulation of cell shape"/>
    <property type="evidence" value="ECO:0007669"/>
    <property type="project" value="UniProtKB-UniRule"/>
</dbReference>
<dbReference type="CDD" id="cd00118">
    <property type="entry name" value="LysM"/>
    <property type="match status" value="1"/>
</dbReference>
<dbReference type="PROSITE" id="PS51782">
    <property type="entry name" value="LYSM"/>
    <property type="match status" value="1"/>
</dbReference>
<evidence type="ECO:0000256" key="1">
    <source>
        <dbReference type="ARBA" id="ARBA00004752"/>
    </source>
</evidence>
<dbReference type="SUPFAM" id="SSF141523">
    <property type="entry name" value="L,D-transpeptidase catalytic domain-like"/>
    <property type="match status" value="1"/>
</dbReference>
<dbReference type="GO" id="GO:0016757">
    <property type="term" value="F:glycosyltransferase activity"/>
    <property type="evidence" value="ECO:0007669"/>
    <property type="project" value="UniProtKB-KW"/>
</dbReference>
<dbReference type="Pfam" id="PF01476">
    <property type="entry name" value="LysM"/>
    <property type="match status" value="1"/>
</dbReference>
<comment type="similarity">
    <text evidence="2">Belongs to the YkuD family.</text>
</comment>
<dbReference type="PROSITE" id="PS52029">
    <property type="entry name" value="LD_TPASE"/>
    <property type="match status" value="1"/>
</dbReference>
<comment type="caution">
    <text evidence="12">The sequence shown here is derived from an EMBL/GenBank/DDBJ whole genome shotgun (WGS) entry which is preliminary data.</text>
</comment>
<keyword evidence="6 9" id="KW-0133">Cell shape</keyword>
<evidence type="ECO:0000259" key="11">
    <source>
        <dbReference type="PROSITE" id="PS52029"/>
    </source>
</evidence>
<evidence type="ECO:0000256" key="5">
    <source>
        <dbReference type="ARBA" id="ARBA00022801"/>
    </source>
</evidence>